<name>A0A017HTN2_9RHOB</name>
<gene>
    <name evidence="2" type="ORF">Rumeso_00856</name>
</gene>
<feature type="chain" id="PRO_5001496090" description="Thioredoxin domain-containing protein" evidence="1">
    <location>
        <begin position="20"/>
        <end position="406"/>
    </location>
</feature>
<organism evidence="2 3">
    <name type="scientific">Rubellimicrobium mesophilum DSM 19309</name>
    <dbReference type="NCBI Taxonomy" id="442562"/>
    <lineage>
        <taxon>Bacteria</taxon>
        <taxon>Pseudomonadati</taxon>
        <taxon>Pseudomonadota</taxon>
        <taxon>Alphaproteobacteria</taxon>
        <taxon>Rhodobacterales</taxon>
        <taxon>Roseobacteraceae</taxon>
        <taxon>Rubellimicrobium</taxon>
    </lineage>
</organism>
<evidence type="ECO:0000313" key="2">
    <source>
        <dbReference type="EMBL" id="EYD77690.1"/>
    </source>
</evidence>
<protein>
    <recommendedName>
        <fullName evidence="4">Thioredoxin domain-containing protein</fullName>
    </recommendedName>
</protein>
<dbReference type="STRING" id="442562.Rumeso_00856"/>
<proteinExistence type="predicted"/>
<dbReference type="EMBL" id="AOSK01000024">
    <property type="protein sequence ID" value="EYD77690.1"/>
    <property type="molecule type" value="Genomic_DNA"/>
</dbReference>
<dbReference type="HOGENOM" id="CLU_677720_0_0_5"/>
<evidence type="ECO:0000313" key="3">
    <source>
        <dbReference type="Proteomes" id="UP000019666"/>
    </source>
</evidence>
<reference evidence="2 3" key="1">
    <citation type="submission" date="2013-02" db="EMBL/GenBank/DDBJ databases">
        <authorList>
            <person name="Fiebig A."/>
            <person name="Goeker M."/>
            <person name="Klenk H.-P.P."/>
        </authorList>
    </citation>
    <scope>NUCLEOTIDE SEQUENCE [LARGE SCALE GENOMIC DNA]</scope>
    <source>
        <strain evidence="2 3">DSM 19309</strain>
    </source>
</reference>
<evidence type="ECO:0008006" key="4">
    <source>
        <dbReference type="Google" id="ProtNLM"/>
    </source>
</evidence>
<dbReference type="Proteomes" id="UP000019666">
    <property type="component" value="Unassembled WGS sequence"/>
</dbReference>
<feature type="signal peptide" evidence="1">
    <location>
        <begin position="1"/>
        <end position="19"/>
    </location>
</feature>
<keyword evidence="1" id="KW-0732">Signal</keyword>
<dbReference type="AlphaFoldDB" id="A0A017HTN2"/>
<comment type="caution">
    <text evidence="2">The sequence shown here is derived from an EMBL/GenBank/DDBJ whole genome shotgun (WGS) entry which is preliminary data.</text>
</comment>
<dbReference type="RefSeq" id="WP_037281751.1">
    <property type="nucleotide sequence ID" value="NZ_KK088593.1"/>
</dbReference>
<sequence length="406" mass="42519">MRVLFLVLLALALATPAVAEPRQHGNVIFDLPASWSLGNRERSVQVVLFHDDRCGFCYLYLGPSAPAEGTLEDFLARDGLTLLNPSSRSGAQIVQPAGLDPTASRPTAVMGVAANGGLLAAMALQVGDRFQLLGFQGGAYDQAEAARSLAFYQRDVAPVVDAFRYVSEGAAPLLPRAQPGSLSGLWWGWTMAPTFGLDGQVHTEMDYRTLVFWPDGHFYDGTPPSGLGELDATALTDSADPDWGTYREDGPTLSLSFADGRLETLAATSDGLSDGLSDGSRTLARVEPLPDGTSLDGTVSTFFHSGFVPGSGLEGGFSSSTSISLFPDGHYESEGGQAAFGNFADLDGNVTGSFAAASSATPPGGSYEVRDGTVILHPADGSPDERQLAFSTGAEVMIGEAALEPR</sequence>
<keyword evidence="3" id="KW-1185">Reference proteome</keyword>
<dbReference type="PATRIC" id="fig|442562.3.peg.850"/>
<dbReference type="OrthoDB" id="7768443at2"/>
<evidence type="ECO:0000256" key="1">
    <source>
        <dbReference type="SAM" id="SignalP"/>
    </source>
</evidence>
<accession>A0A017HTN2</accession>